<keyword evidence="1" id="KW-0472">Membrane</keyword>
<gene>
    <name evidence="2" type="ORF">TorRG33x02_092670</name>
</gene>
<sequence length="77" mass="8341">WGDFKYEGFFLASLAPDIECLGTTLLVILILVAIFDTARVTHSITDVVWLSPKGLSVNIPDSRVGSSYGNAQGEKLL</sequence>
<proteinExistence type="predicted"/>
<dbReference type="EMBL" id="JXTC01000047">
    <property type="protein sequence ID" value="PON95068.1"/>
    <property type="molecule type" value="Genomic_DNA"/>
</dbReference>
<keyword evidence="1" id="KW-0812">Transmembrane</keyword>
<keyword evidence="1" id="KW-1133">Transmembrane helix</keyword>
<protein>
    <submittedName>
        <fullName evidence="2">Uncharacterized protein</fullName>
    </submittedName>
</protein>
<feature type="non-terminal residue" evidence="2">
    <location>
        <position position="1"/>
    </location>
</feature>
<dbReference type="AlphaFoldDB" id="A0A2P5FBC4"/>
<dbReference type="InParanoid" id="A0A2P5FBC4"/>
<evidence type="ECO:0000313" key="2">
    <source>
        <dbReference type="EMBL" id="PON95068.1"/>
    </source>
</evidence>
<accession>A0A2P5FBC4</accession>
<name>A0A2P5FBC4_TREOI</name>
<reference evidence="3" key="1">
    <citation type="submission" date="2016-06" db="EMBL/GenBank/DDBJ databases">
        <title>Parallel loss of symbiosis genes in relatives of nitrogen-fixing non-legume Parasponia.</title>
        <authorList>
            <person name="Van Velzen R."/>
            <person name="Holmer R."/>
            <person name="Bu F."/>
            <person name="Rutten L."/>
            <person name="Van Zeijl A."/>
            <person name="Liu W."/>
            <person name="Santuari L."/>
            <person name="Cao Q."/>
            <person name="Sharma T."/>
            <person name="Shen D."/>
            <person name="Roswanjaya Y."/>
            <person name="Wardhani T."/>
            <person name="Kalhor M.S."/>
            <person name="Jansen J."/>
            <person name="Van den Hoogen J."/>
            <person name="Gungor B."/>
            <person name="Hartog M."/>
            <person name="Hontelez J."/>
            <person name="Verver J."/>
            <person name="Yang W.-C."/>
            <person name="Schijlen E."/>
            <person name="Repin R."/>
            <person name="Schilthuizen M."/>
            <person name="Schranz E."/>
            <person name="Heidstra R."/>
            <person name="Miyata K."/>
            <person name="Fedorova E."/>
            <person name="Kohlen W."/>
            <person name="Bisseling T."/>
            <person name="Smit S."/>
            <person name="Geurts R."/>
        </authorList>
    </citation>
    <scope>NUCLEOTIDE SEQUENCE [LARGE SCALE GENOMIC DNA]</scope>
    <source>
        <strain evidence="3">cv. RG33-2</strain>
    </source>
</reference>
<evidence type="ECO:0000313" key="3">
    <source>
        <dbReference type="Proteomes" id="UP000237000"/>
    </source>
</evidence>
<keyword evidence="3" id="KW-1185">Reference proteome</keyword>
<dbReference type="Proteomes" id="UP000237000">
    <property type="component" value="Unassembled WGS sequence"/>
</dbReference>
<organism evidence="2 3">
    <name type="scientific">Trema orientale</name>
    <name type="common">Charcoal tree</name>
    <name type="synonym">Celtis orientalis</name>
    <dbReference type="NCBI Taxonomy" id="63057"/>
    <lineage>
        <taxon>Eukaryota</taxon>
        <taxon>Viridiplantae</taxon>
        <taxon>Streptophyta</taxon>
        <taxon>Embryophyta</taxon>
        <taxon>Tracheophyta</taxon>
        <taxon>Spermatophyta</taxon>
        <taxon>Magnoliopsida</taxon>
        <taxon>eudicotyledons</taxon>
        <taxon>Gunneridae</taxon>
        <taxon>Pentapetalae</taxon>
        <taxon>rosids</taxon>
        <taxon>fabids</taxon>
        <taxon>Rosales</taxon>
        <taxon>Cannabaceae</taxon>
        <taxon>Trema</taxon>
    </lineage>
</organism>
<evidence type="ECO:0000256" key="1">
    <source>
        <dbReference type="SAM" id="Phobius"/>
    </source>
</evidence>
<comment type="caution">
    <text evidence="2">The sequence shown here is derived from an EMBL/GenBank/DDBJ whole genome shotgun (WGS) entry which is preliminary data.</text>
</comment>
<feature type="transmembrane region" description="Helical" evidence="1">
    <location>
        <begin position="12"/>
        <end position="35"/>
    </location>
</feature>